<dbReference type="SUPFAM" id="SSF48452">
    <property type="entry name" value="TPR-like"/>
    <property type="match status" value="1"/>
</dbReference>
<reference evidence="2 3" key="1">
    <citation type="submission" date="2016-04" db="EMBL/GenBank/DDBJ databases">
        <title>A degradative enzymes factory behind the ericoid mycorrhizal symbiosis.</title>
        <authorList>
            <consortium name="DOE Joint Genome Institute"/>
            <person name="Martino E."/>
            <person name="Morin E."/>
            <person name="Grelet G."/>
            <person name="Kuo A."/>
            <person name="Kohler A."/>
            <person name="Daghino S."/>
            <person name="Barry K."/>
            <person name="Choi C."/>
            <person name="Cichocki N."/>
            <person name="Clum A."/>
            <person name="Copeland A."/>
            <person name="Hainaut M."/>
            <person name="Haridas S."/>
            <person name="Labutti K."/>
            <person name="Lindquist E."/>
            <person name="Lipzen A."/>
            <person name="Khouja H.-R."/>
            <person name="Murat C."/>
            <person name="Ohm R."/>
            <person name="Olson A."/>
            <person name="Spatafora J."/>
            <person name="Veneault-Fourrey C."/>
            <person name="Henrissat B."/>
            <person name="Grigoriev I."/>
            <person name="Martin F."/>
            <person name="Perotto S."/>
        </authorList>
    </citation>
    <scope>NUCLEOTIDE SEQUENCE [LARGE SCALE GENOMIC DNA]</scope>
    <source>
        <strain evidence="2 3">F</strain>
    </source>
</reference>
<dbReference type="Pfam" id="PF14420">
    <property type="entry name" value="Clr5"/>
    <property type="match status" value="1"/>
</dbReference>
<dbReference type="InterPro" id="IPR011990">
    <property type="entry name" value="TPR-like_helical_dom_sf"/>
</dbReference>
<dbReference type="PANTHER" id="PTHR38788">
    <property type="entry name" value="CLR5 DOMAIN-CONTAINING PROTEIN"/>
    <property type="match status" value="1"/>
</dbReference>
<dbReference type="OrthoDB" id="3521172at2759"/>
<dbReference type="InterPro" id="IPR025676">
    <property type="entry name" value="Clr5_dom"/>
</dbReference>
<dbReference type="PANTHER" id="PTHR38788:SF3">
    <property type="entry name" value="CLR5 DOMAIN-CONTAINING PROTEIN"/>
    <property type="match status" value="1"/>
</dbReference>
<protein>
    <recommendedName>
        <fullName evidence="1">Clr5 domain-containing protein</fullName>
    </recommendedName>
</protein>
<dbReference type="STRING" id="1149755.A0A2J6QWG7"/>
<sequence>MDDNFSTSIWTSPDTALPHAMPITRQGQRPIQTSGTEGVREADARRNIYSKEQWQALKPVIERLYVTEGQTFIKVVEYLREHHGVKPTKKQFLRRISEWGFQKNVKRGERRAILEGLGRAVTEGGFEARILRGRKLDKAKIERWKKREGFTSEGAEAGSARHPEVSGGPLNLRESGFLSSGEAETCTHDNIVEELPRHEPQSTSTNRNQGQMFNPWLCVDVTGSPELTGLIGALTLELSDDIPDFNLTAPYSEEFGDEGELRGTDGASGVIVSTHTYNTRQLFGGGLQPASVNNAMVSSYLSGWSQYRMPGPLDELYPFPQVAPRKKIFYGPNTDHLASSYSLSVKELECKRKFKALKSMERPNIIRLVEDMRSVAWRHFELDHFHLAEAWWRRVVKSSLEITEHEPLHILEACLWVVINIRRQSRFAEARSLHKDLHSKILNLCRSNPAHELAIRSRKLSAGLLMATGDHQSEATFRELLQLCLISFGTRDIDTILLLSDLGTTLLYCGQFQQAEIILKIRLQLDRGSLNYSKRNIIKVQNHLKATDKLARCLTLQQRFDDSANVLNSVEPCFQECIRTYGYVSPSHYCEKARLLKFQGRLAEYEDILRTSLMHVPDRPYWYRLQAMEWLADLLTETDRKKESVVWRQRVFLMSTDMYGFENIFSRFCGEKLGFCYVEVGRYEDAIVHFQQTAGKLALSKTGDPDSLNEYIEKIRRWISAIEKMKEGARAEEIQQISRDFPQKLSWDGYELNSFETRYGRSLR</sequence>
<evidence type="ECO:0000313" key="2">
    <source>
        <dbReference type="EMBL" id="PMD30602.1"/>
    </source>
</evidence>
<keyword evidence="3" id="KW-1185">Reference proteome</keyword>
<evidence type="ECO:0000259" key="1">
    <source>
        <dbReference type="Pfam" id="PF14420"/>
    </source>
</evidence>
<dbReference type="Gene3D" id="1.25.40.10">
    <property type="entry name" value="Tetratricopeptide repeat domain"/>
    <property type="match status" value="2"/>
</dbReference>
<evidence type="ECO:0000313" key="3">
    <source>
        <dbReference type="Proteomes" id="UP000235786"/>
    </source>
</evidence>
<dbReference type="Proteomes" id="UP000235786">
    <property type="component" value="Unassembled WGS sequence"/>
</dbReference>
<feature type="domain" description="Clr5" evidence="1">
    <location>
        <begin position="50"/>
        <end position="103"/>
    </location>
</feature>
<gene>
    <name evidence="2" type="ORF">L207DRAFT_641538</name>
</gene>
<accession>A0A2J6QWG7</accession>
<dbReference type="EMBL" id="KZ613966">
    <property type="protein sequence ID" value="PMD30602.1"/>
    <property type="molecule type" value="Genomic_DNA"/>
</dbReference>
<organism evidence="2 3">
    <name type="scientific">Hyaloscypha variabilis (strain UAMH 11265 / GT02V1 / F)</name>
    <name type="common">Meliniomyces variabilis</name>
    <dbReference type="NCBI Taxonomy" id="1149755"/>
    <lineage>
        <taxon>Eukaryota</taxon>
        <taxon>Fungi</taxon>
        <taxon>Dikarya</taxon>
        <taxon>Ascomycota</taxon>
        <taxon>Pezizomycotina</taxon>
        <taxon>Leotiomycetes</taxon>
        <taxon>Helotiales</taxon>
        <taxon>Hyaloscyphaceae</taxon>
        <taxon>Hyaloscypha</taxon>
        <taxon>Hyaloscypha variabilis</taxon>
    </lineage>
</organism>
<name>A0A2J6QWG7_HYAVF</name>
<proteinExistence type="predicted"/>
<dbReference type="AlphaFoldDB" id="A0A2J6QWG7"/>